<evidence type="ECO:0000313" key="2">
    <source>
        <dbReference type="Proteomes" id="UP001153387"/>
    </source>
</evidence>
<keyword evidence="2" id="KW-1185">Reference proteome</keyword>
<evidence type="ECO:0000313" key="1">
    <source>
        <dbReference type="EMBL" id="MDG0794141.1"/>
    </source>
</evidence>
<gene>
    <name evidence="1" type="ORF">OMP38_27390</name>
</gene>
<proteinExistence type="predicted"/>
<accession>A0A9X4KLL4</accession>
<reference evidence="1 2" key="1">
    <citation type="submission" date="2022-10" db="EMBL/GenBank/DDBJ databases">
        <title>Comparative genomic analysis of Cohnella hashimotonis sp. nov., isolated from the International Space Station.</title>
        <authorList>
            <person name="Simpson A."/>
            <person name="Venkateswaran K."/>
        </authorList>
    </citation>
    <scope>NUCLEOTIDE SEQUENCE [LARGE SCALE GENOMIC DNA]</scope>
    <source>
        <strain evidence="1 2">DSM 18997</strain>
    </source>
</reference>
<dbReference type="Proteomes" id="UP001153387">
    <property type="component" value="Unassembled WGS sequence"/>
</dbReference>
<comment type="caution">
    <text evidence="1">The sequence shown here is derived from an EMBL/GenBank/DDBJ whole genome shotgun (WGS) entry which is preliminary data.</text>
</comment>
<dbReference type="AlphaFoldDB" id="A0A9X4KLL4"/>
<sequence>MIACIEGRRNAADLLAHSWHAIAVVRAIYASGASGREETVTP</sequence>
<organism evidence="1 2">
    <name type="scientific">Cohnella ginsengisoli</name>
    <dbReference type="NCBI Taxonomy" id="425004"/>
    <lineage>
        <taxon>Bacteria</taxon>
        <taxon>Bacillati</taxon>
        <taxon>Bacillota</taxon>
        <taxon>Bacilli</taxon>
        <taxon>Bacillales</taxon>
        <taxon>Paenibacillaceae</taxon>
        <taxon>Cohnella</taxon>
    </lineage>
</organism>
<protein>
    <submittedName>
        <fullName evidence="1">Uncharacterized protein</fullName>
    </submittedName>
</protein>
<name>A0A9X4KLL4_9BACL</name>
<dbReference type="EMBL" id="JAPDHZ010000006">
    <property type="protein sequence ID" value="MDG0794141.1"/>
    <property type="molecule type" value="Genomic_DNA"/>
</dbReference>